<organism evidence="13 14">
    <name type="scientific">Stella humosa</name>
    <dbReference type="NCBI Taxonomy" id="94"/>
    <lineage>
        <taxon>Bacteria</taxon>
        <taxon>Pseudomonadati</taxon>
        <taxon>Pseudomonadota</taxon>
        <taxon>Alphaproteobacteria</taxon>
        <taxon>Rhodospirillales</taxon>
        <taxon>Stellaceae</taxon>
        <taxon>Stella</taxon>
    </lineage>
</organism>
<keyword evidence="5" id="KW-0631">Potassium channel</keyword>
<dbReference type="Pfam" id="PF00520">
    <property type="entry name" value="Ion_trans"/>
    <property type="match status" value="1"/>
</dbReference>
<dbReference type="GO" id="GO:0005249">
    <property type="term" value="F:voltage-gated potassium channel activity"/>
    <property type="evidence" value="ECO:0007669"/>
    <property type="project" value="InterPro"/>
</dbReference>
<evidence type="ECO:0000313" key="14">
    <source>
        <dbReference type="Proteomes" id="UP000278222"/>
    </source>
</evidence>
<keyword evidence="2" id="KW-0813">Transport</keyword>
<dbReference type="AlphaFoldDB" id="A0A3N1KU70"/>
<dbReference type="Proteomes" id="UP000278222">
    <property type="component" value="Unassembled WGS sequence"/>
</dbReference>
<evidence type="ECO:0000256" key="6">
    <source>
        <dbReference type="ARBA" id="ARBA00022958"/>
    </source>
</evidence>
<feature type="transmembrane region" description="Helical" evidence="11">
    <location>
        <begin position="158"/>
        <end position="179"/>
    </location>
</feature>
<evidence type="ECO:0000313" key="13">
    <source>
        <dbReference type="EMBL" id="ROP83534.1"/>
    </source>
</evidence>
<sequence length="273" mass="29643">MTRMPISLRLHRLLDPTGRASRSAGWVNRVLAVCIVASSIIAIVDTEQAISDLAPGFFLWSERIFGAIFLAEYVARMIAVGEDPRYRGLAGRLRYAVTPMALIDLVAVLPLFLGEIAGNTQIVRLLRLFRLLRFSRLGPFSRAATILLMTLRARLPELLLSLLVALVVLIFSATLMFLIEGDVQPAAFGSIPRAMWWAIATLTTVGYGDVYPVTALGRILAGMTALAAIGLIAAPTGILATAFAEALRRYHHERMEPVAPDAGQEGAVARPQP</sequence>
<proteinExistence type="predicted"/>
<gene>
    <name evidence="13" type="ORF">EDC65_4182</name>
</gene>
<evidence type="ECO:0000256" key="11">
    <source>
        <dbReference type="SAM" id="Phobius"/>
    </source>
</evidence>
<evidence type="ECO:0000256" key="8">
    <source>
        <dbReference type="ARBA" id="ARBA00023065"/>
    </source>
</evidence>
<evidence type="ECO:0000259" key="12">
    <source>
        <dbReference type="Pfam" id="PF00520"/>
    </source>
</evidence>
<feature type="transmembrane region" description="Helical" evidence="11">
    <location>
        <begin position="93"/>
        <end position="113"/>
    </location>
</feature>
<dbReference type="EMBL" id="RJKX01000016">
    <property type="protein sequence ID" value="ROP83534.1"/>
    <property type="molecule type" value="Genomic_DNA"/>
</dbReference>
<evidence type="ECO:0000256" key="10">
    <source>
        <dbReference type="ARBA" id="ARBA00023303"/>
    </source>
</evidence>
<feature type="domain" description="Ion transport" evidence="12">
    <location>
        <begin position="26"/>
        <end position="247"/>
    </location>
</feature>
<evidence type="ECO:0000256" key="5">
    <source>
        <dbReference type="ARBA" id="ARBA00022826"/>
    </source>
</evidence>
<protein>
    <submittedName>
        <fullName evidence="13">Voltage-gated potassium channel</fullName>
    </submittedName>
</protein>
<dbReference type="PANTHER" id="PTHR11537">
    <property type="entry name" value="VOLTAGE-GATED POTASSIUM CHANNEL"/>
    <property type="match status" value="1"/>
</dbReference>
<evidence type="ECO:0000256" key="2">
    <source>
        <dbReference type="ARBA" id="ARBA00022448"/>
    </source>
</evidence>
<feature type="transmembrane region" description="Helical" evidence="11">
    <location>
        <begin position="219"/>
        <end position="244"/>
    </location>
</feature>
<dbReference type="InterPro" id="IPR005821">
    <property type="entry name" value="Ion_trans_dom"/>
</dbReference>
<dbReference type="PANTHER" id="PTHR11537:SF254">
    <property type="entry name" value="POTASSIUM VOLTAGE-GATED CHANNEL PROTEIN SHAB"/>
    <property type="match status" value="1"/>
</dbReference>
<keyword evidence="4 11" id="KW-0812">Transmembrane</keyword>
<evidence type="ECO:0000256" key="9">
    <source>
        <dbReference type="ARBA" id="ARBA00023136"/>
    </source>
</evidence>
<evidence type="ECO:0000256" key="7">
    <source>
        <dbReference type="ARBA" id="ARBA00022989"/>
    </source>
</evidence>
<keyword evidence="3" id="KW-0633">Potassium transport</keyword>
<reference evidence="13 14" key="1">
    <citation type="submission" date="2018-11" db="EMBL/GenBank/DDBJ databases">
        <title>Genomic Encyclopedia of Type Strains, Phase IV (KMG-IV): sequencing the most valuable type-strain genomes for metagenomic binning, comparative biology and taxonomic classification.</title>
        <authorList>
            <person name="Goeker M."/>
        </authorList>
    </citation>
    <scope>NUCLEOTIDE SEQUENCE [LARGE SCALE GENOMIC DNA]</scope>
    <source>
        <strain evidence="13 14">DSM 5900</strain>
    </source>
</reference>
<keyword evidence="10 13" id="KW-0407">Ion channel</keyword>
<keyword evidence="9 11" id="KW-0472">Membrane</keyword>
<dbReference type="RefSeq" id="WP_197735677.1">
    <property type="nucleotide sequence ID" value="NZ_AP019700.1"/>
</dbReference>
<keyword evidence="8" id="KW-0406">Ion transport</keyword>
<dbReference type="GO" id="GO:0001508">
    <property type="term" value="P:action potential"/>
    <property type="evidence" value="ECO:0007669"/>
    <property type="project" value="TreeGrafter"/>
</dbReference>
<keyword evidence="6" id="KW-0630">Potassium</keyword>
<comment type="subcellular location">
    <subcellularLocation>
        <location evidence="1">Membrane</location>
        <topology evidence="1">Multi-pass membrane protein</topology>
    </subcellularLocation>
</comment>
<dbReference type="GO" id="GO:0008076">
    <property type="term" value="C:voltage-gated potassium channel complex"/>
    <property type="evidence" value="ECO:0007669"/>
    <property type="project" value="InterPro"/>
</dbReference>
<comment type="caution">
    <text evidence="13">The sequence shown here is derived from an EMBL/GenBank/DDBJ whole genome shotgun (WGS) entry which is preliminary data.</text>
</comment>
<name>A0A3N1KU70_9PROT</name>
<feature type="transmembrane region" description="Helical" evidence="11">
    <location>
        <begin position="26"/>
        <end position="44"/>
    </location>
</feature>
<keyword evidence="14" id="KW-1185">Reference proteome</keyword>
<evidence type="ECO:0000256" key="1">
    <source>
        <dbReference type="ARBA" id="ARBA00004141"/>
    </source>
</evidence>
<dbReference type="PRINTS" id="PR00169">
    <property type="entry name" value="KCHANNEL"/>
</dbReference>
<evidence type="ECO:0000256" key="4">
    <source>
        <dbReference type="ARBA" id="ARBA00022692"/>
    </source>
</evidence>
<accession>A0A3N1KU70</accession>
<evidence type="ECO:0000256" key="3">
    <source>
        <dbReference type="ARBA" id="ARBA00022538"/>
    </source>
</evidence>
<keyword evidence="7 11" id="KW-1133">Transmembrane helix</keyword>
<dbReference type="InterPro" id="IPR028325">
    <property type="entry name" value="VG_K_chnl"/>
</dbReference>
<dbReference type="Gene3D" id="1.10.287.70">
    <property type="match status" value="1"/>
</dbReference>
<dbReference type="SUPFAM" id="SSF81324">
    <property type="entry name" value="Voltage-gated potassium channels"/>
    <property type="match status" value="1"/>
</dbReference>